<sequence length="77" mass="8314">METWKARHSMVCMEEADEAVAELRVALAGIGVVLPSLRIDPLSCARESPCPALDLGHCSVDGARRLVAALREAGRER</sequence>
<protein>
    <submittedName>
        <fullName evidence="1">Uncharacterized protein</fullName>
    </submittedName>
</protein>
<keyword evidence="2" id="KW-1185">Reference proteome</keyword>
<dbReference type="AlphaFoldDB" id="A0A939FE57"/>
<dbReference type="Proteomes" id="UP000664167">
    <property type="component" value="Unassembled WGS sequence"/>
</dbReference>
<evidence type="ECO:0000313" key="1">
    <source>
        <dbReference type="EMBL" id="MBO0516444.1"/>
    </source>
</evidence>
<evidence type="ECO:0000313" key="2">
    <source>
        <dbReference type="Proteomes" id="UP000664167"/>
    </source>
</evidence>
<dbReference type="EMBL" id="JAFLRJ010000395">
    <property type="protein sequence ID" value="MBO0516444.1"/>
    <property type="molecule type" value="Genomic_DNA"/>
</dbReference>
<gene>
    <name evidence="1" type="ORF">J0695_32435</name>
</gene>
<comment type="caution">
    <text evidence="1">The sequence shown here is derived from an EMBL/GenBank/DDBJ whole genome shotgun (WGS) entry which is preliminary data.</text>
</comment>
<name>A0A939FE57_9ACTN</name>
<reference evidence="1" key="1">
    <citation type="submission" date="2021-03" db="EMBL/GenBank/DDBJ databases">
        <title>Streptomyces poriferae sp. nov., a novel marine sponge-derived Actinobacteria species with anti-MRSA activity.</title>
        <authorList>
            <person name="Sandoval-Powers M."/>
            <person name="Kralova S."/>
            <person name="Nguyen G.-S."/>
            <person name="Fawwal D."/>
            <person name="Degnes K."/>
            <person name="Klinkenberg G."/>
            <person name="Sletta H."/>
            <person name="Wentzel A."/>
            <person name="Liles M.R."/>
        </authorList>
    </citation>
    <scope>NUCLEOTIDE SEQUENCE</scope>
    <source>
        <strain evidence="1">DSM 41794</strain>
    </source>
</reference>
<organism evidence="1 2">
    <name type="scientific">Streptomyces beijiangensis</name>
    <dbReference type="NCBI Taxonomy" id="163361"/>
    <lineage>
        <taxon>Bacteria</taxon>
        <taxon>Bacillati</taxon>
        <taxon>Actinomycetota</taxon>
        <taxon>Actinomycetes</taxon>
        <taxon>Kitasatosporales</taxon>
        <taxon>Streptomycetaceae</taxon>
        <taxon>Streptomyces</taxon>
    </lineage>
</organism>
<dbReference type="RefSeq" id="WP_206968197.1">
    <property type="nucleotide sequence ID" value="NZ_JBHSJN010000005.1"/>
</dbReference>
<proteinExistence type="predicted"/>
<accession>A0A939FE57</accession>